<organism evidence="1 2">
    <name type="scientific">Fusobacterium necrophorum subsp. funduliforme</name>
    <dbReference type="NCBI Taxonomy" id="143387"/>
    <lineage>
        <taxon>Bacteria</taxon>
        <taxon>Fusobacteriati</taxon>
        <taxon>Fusobacteriota</taxon>
        <taxon>Fusobacteriia</taxon>
        <taxon>Fusobacteriales</taxon>
        <taxon>Fusobacteriaceae</taxon>
        <taxon>Fusobacterium</taxon>
    </lineage>
</organism>
<evidence type="ECO:0000313" key="1">
    <source>
        <dbReference type="EMBL" id="KYL05334.1"/>
    </source>
</evidence>
<name>A0A162J8I2_9FUSO</name>
<protein>
    <submittedName>
        <fullName evidence="1">Uncharacterized protein</fullName>
    </submittedName>
</protein>
<dbReference type="AlphaFoldDB" id="A0A162J8I2"/>
<reference evidence="1 2" key="1">
    <citation type="submission" date="2016-03" db="EMBL/GenBank/DDBJ databases">
        <title>Comparative genomics of human isolates of Fusobacterium necrophorum.</title>
        <authorList>
            <person name="Jensen A."/>
            <person name="Bank S."/>
            <person name="Andersen P.S."/>
            <person name="Kristensen L.H."/>
            <person name="Prag J."/>
        </authorList>
    </citation>
    <scope>NUCLEOTIDE SEQUENCE [LARGE SCALE GENOMIC DNA]</scope>
    <source>
        <strain evidence="1 2">LS_1264</strain>
    </source>
</reference>
<comment type="caution">
    <text evidence="1">The sequence shown here is derived from an EMBL/GenBank/DDBJ whole genome shotgun (WGS) entry which is preliminary data.</text>
</comment>
<dbReference type="Proteomes" id="UP000075816">
    <property type="component" value="Unassembled WGS sequence"/>
</dbReference>
<accession>A0A162J8I2</accession>
<proteinExistence type="predicted"/>
<evidence type="ECO:0000313" key="2">
    <source>
        <dbReference type="Proteomes" id="UP000075816"/>
    </source>
</evidence>
<dbReference type="RefSeq" id="WP_005954174.1">
    <property type="nucleotide sequence ID" value="NZ_CP028107.1"/>
</dbReference>
<dbReference type="EMBL" id="LVEA01000001">
    <property type="protein sequence ID" value="KYL05334.1"/>
    <property type="molecule type" value="Genomic_DNA"/>
</dbReference>
<sequence>MALDMNAFHNYKNKSKSFDTFNGTETQLYIKVPTEYDEFDRVTKFELVRLGSTSAFQYAEQYTAEPTMAIGEAGATAIACGSSIIQGSLMFEVLNKGFVNEVKDILNKAGIKQISLSFDYGGRKQQAKYSLEDIESVNDFPKFDIVMIAVKENNPQKKIQKQLIGCRFSSGGSGIGVNQISVREQYSFLAMQMEDFKPMENTTETPVGELEYDAWGEF</sequence>
<gene>
    <name evidence="1" type="ORF">A2J07_00940</name>
</gene>